<evidence type="ECO:0000313" key="3">
    <source>
        <dbReference type="Proteomes" id="UP001209878"/>
    </source>
</evidence>
<accession>A0AAD9NLE7</accession>
<feature type="compositionally biased region" description="Low complexity" evidence="1">
    <location>
        <begin position="227"/>
        <end position="283"/>
    </location>
</feature>
<protein>
    <submittedName>
        <fullName evidence="2">Uncharacterized protein</fullName>
    </submittedName>
</protein>
<sequence length="400" mass="43565">MEASTTQNINTDKASLVSCMEDTVIPDAGLLFNKKRDMQPNDNSTAEDCMNTVLPKDPLYKVFVKEPVKTTLAGTDCPFPKGTYGLTYSEKKGVENQCSDDATSTATVDGSTITMNACAGSDNYDKPYKSTLRCLANVPAAKLHEDKAKGDFLLLENGQDTGKYYCARYKEESGKVYLSIGLLIDTAGISCRTNVDFAHFADTSDDRFRAFTLSSKILALTSTTTMPTTTTTTTTTQTTTTTKTTPTASTTTTTTPTTTIPATLTTTTTPTTTSASGAHSTDTIDPDEPTKVEFAFVDDFKKLVGNNTKAFTDKLRLQLAQVLEISEDRIRSIIVDFVLYPPATATEDSNEIVIAKLSKLIQEGTIQFKALTVEPTWFKTWPGKTKSLIRKLHKHNLATS</sequence>
<proteinExistence type="predicted"/>
<dbReference type="Proteomes" id="UP001209878">
    <property type="component" value="Unassembled WGS sequence"/>
</dbReference>
<comment type="caution">
    <text evidence="2">The sequence shown here is derived from an EMBL/GenBank/DDBJ whole genome shotgun (WGS) entry which is preliminary data.</text>
</comment>
<reference evidence="2" key="1">
    <citation type="journal article" date="2023" name="Mol. Biol. Evol.">
        <title>Third-Generation Sequencing Reveals the Adaptive Role of the Epigenome in Three Deep-Sea Polychaetes.</title>
        <authorList>
            <person name="Perez M."/>
            <person name="Aroh O."/>
            <person name="Sun Y."/>
            <person name="Lan Y."/>
            <person name="Juniper S.K."/>
            <person name="Young C.R."/>
            <person name="Angers B."/>
            <person name="Qian P.Y."/>
        </authorList>
    </citation>
    <scope>NUCLEOTIDE SEQUENCE</scope>
    <source>
        <strain evidence="2">R07B-5</strain>
    </source>
</reference>
<keyword evidence="3" id="KW-1185">Reference proteome</keyword>
<name>A0AAD9NLE7_RIDPI</name>
<gene>
    <name evidence="2" type="ORF">NP493_948g00041</name>
</gene>
<dbReference type="EMBL" id="JAODUO010000947">
    <property type="protein sequence ID" value="KAK2172601.1"/>
    <property type="molecule type" value="Genomic_DNA"/>
</dbReference>
<organism evidence="2 3">
    <name type="scientific">Ridgeia piscesae</name>
    <name type="common">Tubeworm</name>
    <dbReference type="NCBI Taxonomy" id="27915"/>
    <lineage>
        <taxon>Eukaryota</taxon>
        <taxon>Metazoa</taxon>
        <taxon>Spiralia</taxon>
        <taxon>Lophotrochozoa</taxon>
        <taxon>Annelida</taxon>
        <taxon>Polychaeta</taxon>
        <taxon>Sedentaria</taxon>
        <taxon>Canalipalpata</taxon>
        <taxon>Sabellida</taxon>
        <taxon>Siboglinidae</taxon>
        <taxon>Ridgeia</taxon>
    </lineage>
</organism>
<evidence type="ECO:0000313" key="2">
    <source>
        <dbReference type="EMBL" id="KAK2172601.1"/>
    </source>
</evidence>
<feature type="region of interest" description="Disordered" evidence="1">
    <location>
        <begin position="227"/>
        <end position="285"/>
    </location>
</feature>
<dbReference type="AlphaFoldDB" id="A0AAD9NLE7"/>
<evidence type="ECO:0000256" key="1">
    <source>
        <dbReference type="SAM" id="MobiDB-lite"/>
    </source>
</evidence>